<dbReference type="InterPro" id="IPR014717">
    <property type="entry name" value="Transl_elong_EF1B/ribsomal_bS6"/>
</dbReference>
<accession>A0A1W1VN11</accession>
<organism evidence="3 4">
    <name type="scientific">Desulfonispora thiosulfatigenes DSM 11270</name>
    <dbReference type="NCBI Taxonomy" id="656914"/>
    <lineage>
        <taxon>Bacteria</taxon>
        <taxon>Bacillati</taxon>
        <taxon>Bacillota</taxon>
        <taxon>Clostridia</taxon>
        <taxon>Eubacteriales</taxon>
        <taxon>Peptococcaceae</taxon>
        <taxon>Desulfonispora</taxon>
    </lineage>
</organism>
<feature type="coiled-coil region" evidence="1">
    <location>
        <begin position="39"/>
        <end position="66"/>
    </location>
</feature>
<keyword evidence="2" id="KW-0812">Transmembrane</keyword>
<gene>
    <name evidence="3" type="ORF">SAMN00017405_0267</name>
</gene>
<sequence length="215" mass="25879">MINYLAEKLNIRKPFLYLLIICLLICTYFILIEGEINFFVEKYAQVNFLEQEIKSLEKKIKPLDQRKLEKTQEEVEIHKEKYEIGIQSQLVLEQTNKYAQSAGLTIAGFKTHQKNNQENFKSRVYEYIFTGHYENFINWLKLMEKSSYYVNLERLHISPDEFEETDLENKNYDQRLLIVVSINNISLNEYKWVEKTNTSFRRYPFYPSIVLKEEV</sequence>
<evidence type="ECO:0000313" key="4">
    <source>
        <dbReference type="Proteomes" id="UP000192731"/>
    </source>
</evidence>
<dbReference type="Proteomes" id="UP000192731">
    <property type="component" value="Unassembled WGS sequence"/>
</dbReference>
<dbReference type="RefSeq" id="WP_084054080.1">
    <property type="nucleotide sequence ID" value="NZ_FWWT01000022.1"/>
</dbReference>
<name>A0A1W1VN11_DESTI</name>
<dbReference type="STRING" id="656914.SAMN00017405_0267"/>
<keyword evidence="2" id="KW-1133">Transmembrane helix</keyword>
<keyword evidence="2" id="KW-0472">Membrane</keyword>
<evidence type="ECO:0000313" key="3">
    <source>
        <dbReference type="EMBL" id="SMB94752.1"/>
    </source>
</evidence>
<dbReference type="AlphaFoldDB" id="A0A1W1VN11"/>
<protein>
    <recommendedName>
        <fullName evidence="5">Type IV pilus assembly protein PilO</fullName>
    </recommendedName>
</protein>
<keyword evidence="1" id="KW-0175">Coiled coil</keyword>
<evidence type="ECO:0000256" key="2">
    <source>
        <dbReference type="SAM" id="Phobius"/>
    </source>
</evidence>
<dbReference type="EMBL" id="FWWT01000022">
    <property type="protein sequence ID" value="SMB94752.1"/>
    <property type="molecule type" value="Genomic_DNA"/>
</dbReference>
<evidence type="ECO:0000256" key="1">
    <source>
        <dbReference type="SAM" id="Coils"/>
    </source>
</evidence>
<dbReference type="Gene3D" id="3.30.70.60">
    <property type="match status" value="1"/>
</dbReference>
<proteinExistence type="predicted"/>
<feature type="transmembrane region" description="Helical" evidence="2">
    <location>
        <begin position="15"/>
        <end position="32"/>
    </location>
</feature>
<keyword evidence="4" id="KW-1185">Reference proteome</keyword>
<reference evidence="3 4" key="1">
    <citation type="submission" date="2017-04" db="EMBL/GenBank/DDBJ databases">
        <authorList>
            <person name="Afonso C.L."/>
            <person name="Miller P.J."/>
            <person name="Scott M.A."/>
            <person name="Spackman E."/>
            <person name="Goraichik I."/>
            <person name="Dimitrov K.M."/>
            <person name="Suarez D.L."/>
            <person name="Swayne D.E."/>
        </authorList>
    </citation>
    <scope>NUCLEOTIDE SEQUENCE [LARGE SCALE GENOMIC DNA]</scope>
    <source>
        <strain evidence="3 4">DSM 11270</strain>
    </source>
</reference>
<evidence type="ECO:0008006" key="5">
    <source>
        <dbReference type="Google" id="ProtNLM"/>
    </source>
</evidence>